<dbReference type="PRINTS" id="PR00449">
    <property type="entry name" value="RASTRNSFRMNG"/>
</dbReference>
<evidence type="ECO:0000256" key="2">
    <source>
        <dbReference type="ARBA" id="ARBA00022741"/>
    </source>
</evidence>
<dbReference type="PROSITE" id="PS51417">
    <property type="entry name" value="ARF"/>
    <property type="match status" value="1"/>
</dbReference>
<reference evidence="5" key="3">
    <citation type="submission" date="2024-01" db="EMBL/GenBank/DDBJ databases">
        <authorList>
            <person name="Coelho M.A."/>
            <person name="David-Palma M."/>
            <person name="Shea T."/>
            <person name="Sun S."/>
            <person name="Cuomo C.A."/>
            <person name="Heitman J."/>
        </authorList>
    </citation>
    <scope>NUCLEOTIDE SEQUENCE</scope>
    <source>
        <strain evidence="5">CBS 7841</strain>
    </source>
</reference>
<evidence type="ECO:0000256" key="3">
    <source>
        <dbReference type="ARBA" id="ARBA00023134"/>
    </source>
</evidence>
<keyword evidence="3" id="KW-0342">GTP-binding</keyword>
<reference evidence="5" key="2">
    <citation type="journal article" date="2022" name="Elife">
        <title>Obligate sexual reproduction of a homothallic fungus closely related to the Cryptococcus pathogenic species complex.</title>
        <authorList>
            <person name="Passer A.R."/>
            <person name="Clancey S.A."/>
            <person name="Shea T."/>
            <person name="David-Palma M."/>
            <person name="Averette A.F."/>
            <person name="Boekhout T."/>
            <person name="Porcel B.M."/>
            <person name="Nowrousian M."/>
            <person name="Cuomo C.A."/>
            <person name="Sun S."/>
            <person name="Heitman J."/>
            <person name="Coelho M.A."/>
        </authorList>
    </citation>
    <scope>NUCLEOTIDE SEQUENCE</scope>
    <source>
        <strain evidence="5">CBS 7841</strain>
    </source>
</reference>
<keyword evidence="4" id="KW-0472">Membrane</keyword>
<dbReference type="VEuPathDB" id="FungiDB:L203_06106"/>
<dbReference type="PROSITE" id="PS51419">
    <property type="entry name" value="RAB"/>
    <property type="match status" value="1"/>
</dbReference>
<dbReference type="SMART" id="SM00173">
    <property type="entry name" value="RAS"/>
    <property type="match status" value="1"/>
</dbReference>
<dbReference type="OrthoDB" id="9989112at2759"/>
<organism evidence="5 6">
    <name type="scientific">Cryptococcus depauperatus CBS 7841</name>
    <dbReference type="NCBI Taxonomy" id="1295531"/>
    <lineage>
        <taxon>Eukaryota</taxon>
        <taxon>Fungi</taxon>
        <taxon>Dikarya</taxon>
        <taxon>Basidiomycota</taxon>
        <taxon>Agaricomycotina</taxon>
        <taxon>Tremellomycetes</taxon>
        <taxon>Tremellales</taxon>
        <taxon>Cryptococcaceae</taxon>
        <taxon>Cryptococcus</taxon>
    </lineage>
</organism>
<keyword evidence="2" id="KW-0547">Nucleotide-binding</keyword>
<dbReference type="GO" id="GO:0012505">
    <property type="term" value="C:endomembrane system"/>
    <property type="evidence" value="ECO:0007669"/>
    <property type="project" value="UniProtKB-SubCell"/>
</dbReference>
<dbReference type="FunFam" id="3.40.50.300:FF:000586">
    <property type="entry name" value="Rab family GTPase"/>
    <property type="match status" value="1"/>
</dbReference>
<evidence type="ECO:0000256" key="4">
    <source>
        <dbReference type="ARBA" id="ARBA00023136"/>
    </source>
</evidence>
<dbReference type="AlphaFoldDB" id="A0A1E3HRY4"/>
<gene>
    <name evidence="5" type="ORF">L203_100507</name>
</gene>
<evidence type="ECO:0000313" key="5">
    <source>
        <dbReference type="EMBL" id="WVN85362.1"/>
    </source>
</evidence>
<sequence length="207" mass="23146">MSSGFPSGINLKLLLIGNSSVGKSSLLLRFTDDEFLSDEETIATIGVDFKLKCIELDGKKYRLSIWDTAGQERFRTLTASYYRGAQGVILVYDVSSRQSFEELLKWVKEVDTYCDEAISKVIIGNKVDKEFSRQVSFSEGQEFAQRMDALFVECSAKTSVRVGDAFEELVRRILATSSLLPKDNDRLNVGNVHLNTDAQLSNRACSC</sequence>
<dbReference type="Proteomes" id="UP000094043">
    <property type="component" value="Chromosome 1"/>
</dbReference>
<dbReference type="SMART" id="SM00175">
    <property type="entry name" value="RAB"/>
    <property type="match status" value="1"/>
</dbReference>
<evidence type="ECO:0000313" key="6">
    <source>
        <dbReference type="Proteomes" id="UP000094043"/>
    </source>
</evidence>
<dbReference type="Gene3D" id="3.40.50.300">
    <property type="entry name" value="P-loop containing nucleotide triphosphate hydrolases"/>
    <property type="match status" value="1"/>
</dbReference>
<dbReference type="GO" id="GO:0003924">
    <property type="term" value="F:GTPase activity"/>
    <property type="evidence" value="ECO:0007669"/>
    <property type="project" value="InterPro"/>
</dbReference>
<name>A0A1E3HRY4_9TREE</name>
<evidence type="ECO:0000256" key="1">
    <source>
        <dbReference type="ARBA" id="ARBA00004308"/>
    </source>
</evidence>
<dbReference type="InterPro" id="IPR001806">
    <property type="entry name" value="Small_GTPase"/>
</dbReference>
<dbReference type="InterPro" id="IPR005225">
    <property type="entry name" value="Small_GTP-bd"/>
</dbReference>
<proteinExistence type="predicted"/>
<dbReference type="SUPFAM" id="SSF52540">
    <property type="entry name" value="P-loop containing nucleoside triphosphate hydrolases"/>
    <property type="match status" value="1"/>
</dbReference>
<dbReference type="RefSeq" id="XP_066066063.1">
    <property type="nucleotide sequence ID" value="XM_066209966.1"/>
</dbReference>
<dbReference type="EMBL" id="CP143784">
    <property type="protein sequence ID" value="WVN85362.1"/>
    <property type="molecule type" value="Genomic_DNA"/>
</dbReference>
<dbReference type="PROSITE" id="PS51420">
    <property type="entry name" value="RHO"/>
    <property type="match status" value="1"/>
</dbReference>
<dbReference type="InterPro" id="IPR050227">
    <property type="entry name" value="Rab"/>
</dbReference>
<dbReference type="GO" id="GO:0005525">
    <property type="term" value="F:GTP binding"/>
    <property type="evidence" value="ECO:0007669"/>
    <property type="project" value="UniProtKB-KW"/>
</dbReference>
<dbReference type="PROSITE" id="PS51421">
    <property type="entry name" value="RAS"/>
    <property type="match status" value="1"/>
</dbReference>
<protein>
    <submittedName>
        <fullName evidence="5">Uncharacterized protein</fullName>
    </submittedName>
</protein>
<keyword evidence="6" id="KW-1185">Reference proteome</keyword>
<dbReference type="InterPro" id="IPR027417">
    <property type="entry name" value="P-loop_NTPase"/>
</dbReference>
<comment type="subcellular location">
    <subcellularLocation>
        <location evidence="1">Endomembrane system</location>
    </subcellularLocation>
</comment>
<dbReference type="KEGG" id="cdep:91084723"/>
<dbReference type="NCBIfam" id="TIGR00231">
    <property type="entry name" value="small_GTP"/>
    <property type="match status" value="1"/>
</dbReference>
<reference evidence="5" key="1">
    <citation type="submission" date="2016-06" db="EMBL/GenBank/DDBJ databases">
        <authorList>
            <person name="Cuomo C."/>
            <person name="Litvintseva A."/>
            <person name="Heitman J."/>
            <person name="Chen Y."/>
            <person name="Sun S."/>
            <person name="Springer D."/>
            <person name="Dromer F."/>
            <person name="Young S."/>
            <person name="Zeng Q."/>
            <person name="Chapman S."/>
            <person name="Gujja S."/>
            <person name="Saif S."/>
            <person name="Birren B."/>
        </authorList>
    </citation>
    <scope>NUCLEOTIDE SEQUENCE</scope>
    <source>
        <strain evidence="5">CBS 7841</strain>
    </source>
</reference>
<dbReference type="PANTHER" id="PTHR47977">
    <property type="entry name" value="RAS-RELATED PROTEIN RAB"/>
    <property type="match status" value="1"/>
</dbReference>
<dbReference type="SMART" id="SM00174">
    <property type="entry name" value="RHO"/>
    <property type="match status" value="1"/>
</dbReference>
<dbReference type="Pfam" id="PF00071">
    <property type="entry name" value="Ras"/>
    <property type="match status" value="1"/>
</dbReference>
<dbReference type="SMART" id="SM00176">
    <property type="entry name" value="RAN"/>
    <property type="match status" value="1"/>
</dbReference>
<dbReference type="GeneID" id="91084723"/>
<accession>A0A1E3HRY4</accession>